<dbReference type="Gene3D" id="3.40.50.300">
    <property type="entry name" value="P-loop containing nucleotide triphosphate hydrolases"/>
    <property type="match status" value="1"/>
</dbReference>
<dbReference type="GO" id="GO:0015421">
    <property type="term" value="F:ABC-type oligopeptide transporter activity"/>
    <property type="evidence" value="ECO:0007669"/>
    <property type="project" value="TreeGrafter"/>
</dbReference>
<dbReference type="Proteomes" id="UP000186607">
    <property type="component" value="Unassembled WGS sequence"/>
</dbReference>
<comment type="caution">
    <text evidence="14">The sequence shown here is derived from an EMBL/GenBank/DDBJ whole genome shotgun (WGS) entry which is preliminary data.</text>
</comment>
<evidence type="ECO:0000256" key="4">
    <source>
        <dbReference type="ARBA" id="ARBA00022519"/>
    </source>
</evidence>
<dbReference type="GO" id="GO:0005886">
    <property type="term" value="C:plasma membrane"/>
    <property type="evidence" value="ECO:0007669"/>
    <property type="project" value="UniProtKB-SubCell"/>
</dbReference>
<dbReference type="SUPFAM" id="SSF52540">
    <property type="entry name" value="P-loop containing nucleoside triphosphate hydrolases"/>
    <property type="match status" value="1"/>
</dbReference>
<dbReference type="SUPFAM" id="SSF90123">
    <property type="entry name" value="ABC transporter transmembrane region"/>
    <property type="match status" value="1"/>
</dbReference>
<evidence type="ECO:0000256" key="6">
    <source>
        <dbReference type="ARBA" id="ARBA00022741"/>
    </source>
</evidence>
<feature type="compositionally biased region" description="Gly residues" evidence="10">
    <location>
        <begin position="1"/>
        <end position="15"/>
    </location>
</feature>
<dbReference type="GO" id="GO:0005524">
    <property type="term" value="F:ATP binding"/>
    <property type="evidence" value="ECO:0007669"/>
    <property type="project" value="UniProtKB-KW"/>
</dbReference>
<evidence type="ECO:0000313" key="14">
    <source>
        <dbReference type="EMBL" id="OLV19035.1"/>
    </source>
</evidence>
<dbReference type="PROSITE" id="PS50929">
    <property type="entry name" value="ABC_TM1F"/>
    <property type="match status" value="1"/>
</dbReference>
<dbReference type="RefSeq" id="WP_254843057.1">
    <property type="nucleotide sequence ID" value="NZ_MSTI01000044.1"/>
</dbReference>
<keyword evidence="8 11" id="KW-1133">Transmembrane helix</keyword>
<keyword evidence="6" id="KW-0547">Nucleotide-binding</keyword>
<dbReference type="PANTHER" id="PTHR43394">
    <property type="entry name" value="ATP-DEPENDENT PERMEASE MDL1, MITOCHONDRIAL"/>
    <property type="match status" value="1"/>
</dbReference>
<dbReference type="SMART" id="SM00382">
    <property type="entry name" value="AAA"/>
    <property type="match status" value="1"/>
</dbReference>
<evidence type="ECO:0000256" key="7">
    <source>
        <dbReference type="ARBA" id="ARBA00022840"/>
    </source>
</evidence>
<dbReference type="InterPro" id="IPR036640">
    <property type="entry name" value="ABC1_TM_sf"/>
</dbReference>
<dbReference type="InterPro" id="IPR011527">
    <property type="entry name" value="ABC1_TM_dom"/>
</dbReference>
<keyword evidence="3" id="KW-1003">Cell membrane</keyword>
<evidence type="ECO:0000256" key="9">
    <source>
        <dbReference type="ARBA" id="ARBA00023136"/>
    </source>
</evidence>
<dbReference type="InterPro" id="IPR017871">
    <property type="entry name" value="ABC_transporter-like_CS"/>
</dbReference>
<dbReference type="InterPro" id="IPR027417">
    <property type="entry name" value="P-loop_NTPase"/>
</dbReference>
<feature type="region of interest" description="Disordered" evidence="10">
    <location>
        <begin position="1"/>
        <end position="25"/>
    </location>
</feature>
<feature type="domain" description="ABC transmembrane type-1" evidence="13">
    <location>
        <begin position="85"/>
        <end position="366"/>
    </location>
</feature>
<dbReference type="Pfam" id="PF00005">
    <property type="entry name" value="ABC_tran"/>
    <property type="match status" value="1"/>
</dbReference>
<keyword evidence="7 14" id="KW-0067">ATP-binding</keyword>
<reference evidence="14 15" key="1">
    <citation type="submission" date="2017-01" db="EMBL/GenBank/DDBJ databases">
        <title>Genome Analysis of Deinococcus marmoris KOPRI26562.</title>
        <authorList>
            <person name="Kim J.H."/>
            <person name="Oh H.-M."/>
        </authorList>
    </citation>
    <scope>NUCLEOTIDE SEQUENCE [LARGE SCALE GENOMIC DNA]</scope>
    <source>
        <strain evidence="14 15">KOPRI26562</strain>
    </source>
</reference>
<dbReference type="FunFam" id="3.40.50.300:FF:001001">
    <property type="entry name" value="Multidrug ABC transporter ATP-binding protein"/>
    <property type="match status" value="1"/>
</dbReference>
<keyword evidence="5 11" id="KW-0812">Transmembrane</keyword>
<evidence type="ECO:0000256" key="3">
    <source>
        <dbReference type="ARBA" id="ARBA00022475"/>
    </source>
</evidence>
<dbReference type="Pfam" id="PF00664">
    <property type="entry name" value="ABC_membrane"/>
    <property type="match status" value="1"/>
</dbReference>
<proteinExistence type="predicted"/>
<protein>
    <submittedName>
        <fullName evidence="14">ABC transporter, ATP-binding protein</fullName>
    </submittedName>
</protein>
<dbReference type="PANTHER" id="PTHR43394:SF1">
    <property type="entry name" value="ATP-BINDING CASSETTE SUB-FAMILY B MEMBER 10, MITOCHONDRIAL"/>
    <property type="match status" value="1"/>
</dbReference>
<evidence type="ECO:0000256" key="8">
    <source>
        <dbReference type="ARBA" id="ARBA00022989"/>
    </source>
</evidence>
<dbReference type="GO" id="GO:0016887">
    <property type="term" value="F:ATP hydrolysis activity"/>
    <property type="evidence" value="ECO:0007669"/>
    <property type="project" value="InterPro"/>
</dbReference>
<feature type="transmembrane region" description="Helical" evidence="11">
    <location>
        <begin position="209"/>
        <end position="238"/>
    </location>
</feature>
<comment type="subcellular location">
    <subcellularLocation>
        <location evidence="1">Cell membrane</location>
        <topology evidence="1">Multi-pass membrane protein</topology>
    </subcellularLocation>
</comment>
<dbReference type="PROSITE" id="PS50893">
    <property type="entry name" value="ABC_TRANSPORTER_2"/>
    <property type="match status" value="1"/>
</dbReference>
<evidence type="ECO:0000256" key="11">
    <source>
        <dbReference type="SAM" id="Phobius"/>
    </source>
</evidence>
<dbReference type="InterPro" id="IPR003439">
    <property type="entry name" value="ABC_transporter-like_ATP-bd"/>
</dbReference>
<feature type="domain" description="ABC transporter" evidence="12">
    <location>
        <begin position="401"/>
        <end position="635"/>
    </location>
</feature>
<gene>
    <name evidence="14" type="ORF">BOO71_0003805</name>
</gene>
<sequence>MSGVLGPGCAAGTGPGHHQNPQQPDLYPPLRVTLAPARILAPRGRIPQKLWADPQRCPMPPTQPSSSTIRRLYALLWPYRATIGLGMLLLVGSVGAELYPPLVWGRVVDVGLARRDWNFVAWQLAVLVGVYALQQVLSAFQGLLLERTGQQLTLDLRLSLYDKLAGQSAAYFEGQRTGDLLARVTADVDGIQDVLLRGINTVLGNALRVAGVIGIFIALQPLLGVVVVLPMIAVALLLTRYNQTVRPAYRAARNRLGDLSATVADRLSGIRVVQGFAREGAEARKVAAIGQELYAQGMKAVVIRNRAFPLVRFIANFGNILMLGGGVVLIARGQFTLGGLLAYRGYGRYFYGPIDDLVGLNDLLQRAEASGRRIFEVLDAPVTVLERPDALPLPQPAMGEIVFENVTFGYDPAQPVLRGLNLRVRPGERVALLGASGAGKSTLIGLLTRVYDPQSGRVTLDGHDVRDLTLPSLRRAAAVMPQDTFLFYDTVLENVRYARPDATPQEVDLALERAGAASFVAGLPQGLDTIVGERGVKLSGGQRQRLAIARVLLADPAVLLLDEPTSAVDAESEALIVRALEEAMEGRSALIVTHRLSLARSADRVVVLEGSVIVEDGPPALLRSRGGRYAALERAQTPGLTEQI</sequence>
<dbReference type="PROSITE" id="PS00211">
    <property type="entry name" value="ABC_TRANSPORTER_1"/>
    <property type="match status" value="1"/>
</dbReference>
<dbReference type="AlphaFoldDB" id="A0A1U7P1I2"/>
<evidence type="ECO:0000256" key="2">
    <source>
        <dbReference type="ARBA" id="ARBA00022448"/>
    </source>
</evidence>
<keyword evidence="15" id="KW-1185">Reference proteome</keyword>
<accession>A0A1U7P1I2</accession>
<evidence type="ECO:0000259" key="12">
    <source>
        <dbReference type="PROSITE" id="PS50893"/>
    </source>
</evidence>
<dbReference type="Gene3D" id="1.20.1560.10">
    <property type="entry name" value="ABC transporter type 1, transmembrane domain"/>
    <property type="match status" value="1"/>
</dbReference>
<name>A0A1U7P1I2_9DEIO</name>
<dbReference type="eggNOG" id="COG1132">
    <property type="taxonomic scope" value="Bacteria"/>
</dbReference>
<evidence type="ECO:0000313" key="15">
    <source>
        <dbReference type="Proteomes" id="UP000186607"/>
    </source>
</evidence>
<organism evidence="14 15">
    <name type="scientific">Deinococcus marmoris</name>
    <dbReference type="NCBI Taxonomy" id="249408"/>
    <lineage>
        <taxon>Bacteria</taxon>
        <taxon>Thermotogati</taxon>
        <taxon>Deinococcota</taxon>
        <taxon>Deinococci</taxon>
        <taxon>Deinococcales</taxon>
        <taxon>Deinococcaceae</taxon>
        <taxon>Deinococcus</taxon>
    </lineage>
</organism>
<keyword evidence="9 11" id="KW-0472">Membrane</keyword>
<evidence type="ECO:0000256" key="10">
    <source>
        <dbReference type="SAM" id="MobiDB-lite"/>
    </source>
</evidence>
<keyword evidence="2" id="KW-0813">Transport</keyword>
<dbReference type="InterPro" id="IPR003593">
    <property type="entry name" value="AAA+_ATPase"/>
</dbReference>
<dbReference type="InterPro" id="IPR039421">
    <property type="entry name" value="Type_1_exporter"/>
</dbReference>
<evidence type="ECO:0000256" key="5">
    <source>
        <dbReference type="ARBA" id="ARBA00022692"/>
    </source>
</evidence>
<keyword evidence="4" id="KW-0997">Cell inner membrane</keyword>
<evidence type="ECO:0000256" key="1">
    <source>
        <dbReference type="ARBA" id="ARBA00004651"/>
    </source>
</evidence>
<evidence type="ECO:0000259" key="13">
    <source>
        <dbReference type="PROSITE" id="PS50929"/>
    </source>
</evidence>
<dbReference type="STRING" id="249408.BOO71_0003805"/>
<dbReference type="EMBL" id="MSTI01000044">
    <property type="protein sequence ID" value="OLV19035.1"/>
    <property type="molecule type" value="Genomic_DNA"/>
</dbReference>